<protein>
    <submittedName>
        <fullName evidence="2">Uncharacterized protein</fullName>
    </submittedName>
</protein>
<name>A0A841H5E8_9BACT</name>
<keyword evidence="3" id="KW-1185">Reference proteome</keyword>
<dbReference type="EMBL" id="JACHIA010000023">
    <property type="protein sequence ID" value="MBB6073307.1"/>
    <property type="molecule type" value="Genomic_DNA"/>
</dbReference>
<dbReference type="RefSeq" id="WP_170032946.1">
    <property type="nucleotide sequence ID" value="NZ_JABDTL010000001.1"/>
</dbReference>
<sequence>MSDADSQEKPDPGYVQKNPPSPSRKKKEKDGYAADFYPGFVAGVVVRREGQEDVVVYRQAEDDPFILPAGSDRPFETSEFDFTGGKLARHFRLTITDPHREIDSITVRLKARSERLGDAEGEFEEVMIQDGSVLCPPMCPPIIPGGGGDPGGSGGAG</sequence>
<dbReference type="Proteomes" id="UP000582837">
    <property type="component" value="Unassembled WGS sequence"/>
</dbReference>
<comment type="caution">
    <text evidence="2">The sequence shown here is derived from an EMBL/GenBank/DDBJ whole genome shotgun (WGS) entry which is preliminary data.</text>
</comment>
<evidence type="ECO:0000313" key="3">
    <source>
        <dbReference type="Proteomes" id="UP000582837"/>
    </source>
</evidence>
<dbReference type="AlphaFoldDB" id="A0A841H5E8"/>
<gene>
    <name evidence="2" type="ORF">HNQ61_004974</name>
</gene>
<organism evidence="2 3">
    <name type="scientific">Longimicrobium terrae</name>
    <dbReference type="NCBI Taxonomy" id="1639882"/>
    <lineage>
        <taxon>Bacteria</taxon>
        <taxon>Pseudomonadati</taxon>
        <taxon>Gemmatimonadota</taxon>
        <taxon>Longimicrobiia</taxon>
        <taxon>Longimicrobiales</taxon>
        <taxon>Longimicrobiaceae</taxon>
        <taxon>Longimicrobium</taxon>
    </lineage>
</organism>
<reference evidence="2 3" key="1">
    <citation type="submission" date="2020-08" db="EMBL/GenBank/DDBJ databases">
        <title>Genomic Encyclopedia of Type Strains, Phase IV (KMG-IV): sequencing the most valuable type-strain genomes for metagenomic binning, comparative biology and taxonomic classification.</title>
        <authorList>
            <person name="Goeker M."/>
        </authorList>
    </citation>
    <scope>NUCLEOTIDE SEQUENCE [LARGE SCALE GENOMIC DNA]</scope>
    <source>
        <strain evidence="2 3">DSM 29007</strain>
    </source>
</reference>
<proteinExistence type="predicted"/>
<feature type="region of interest" description="Disordered" evidence="1">
    <location>
        <begin position="1"/>
        <end position="30"/>
    </location>
</feature>
<accession>A0A841H5E8</accession>
<feature type="compositionally biased region" description="Basic and acidic residues" evidence="1">
    <location>
        <begin position="1"/>
        <end position="11"/>
    </location>
</feature>
<evidence type="ECO:0000313" key="2">
    <source>
        <dbReference type="EMBL" id="MBB6073307.1"/>
    </source>
</evidence>
<evidence type="ECO:0000256" key="1">
    <source>
        <dbReference type="SAM" id="MobiDB-lite"/>
    </source>
</evidence>